<evidence type="ECO:0000256" key="7">
    <source>
        <dbReference type="ARBA" id="ARBA00023123"/>
    </source>
</evidence>
<evidence type="ECO:0000256" key="1">
    <source>
        <dbReference type="ARBA" id="ARBA00004496"/>
    </source>
</evidence>
<keyword evidence="7 10" id="KW-0518">Myosin</keyword>
<evidence type="ECO:0000256" key="4">
    <source>
        <dbReference type="ARBA" id="ARBA00022737"/>
    </source>
</evidence>
<dbReference type="InterPro" id="IPR035963">
    <property type="entry name" value="FERM_2"/>
</dbReference>
<dbReference type="InterPro" id="IPR029071">
    <property type="entry name" value="Ubiquitin-like_domsf"/>
</dbReference>
<accession>A0A8R1UHC9</accession>
<keyword evidence="13" id="KW-1185">Reference proteome</keyword>
<dbReference type="GO" id="GO:0003906">
    <property type="term" value="F:DNA-(apurinic or apyrimidinic site) endonuclease activity"/>
    <property type="evidence" value="ECO:0007669"/>
    <property type="project" value="InterPro"/>
</dbReference>
<dbReference type="CDD" id="cd13198">
    <property type="entry name" value="FERM_C1_MyoVII"/>
    <property type="match status" value="1"/>
</dbReference>
<dbReference type="PRINTS" id="PR00193">
    <property type="entry name" value="MYOSINHEAVY"/>
</dbReference>
<keyword evidence="5 10" id="KW-0547">Nucleotide-binding</keyword>
<dbReference type="PANTHER" id="PTHR22692:SF33">
    <property type="entry name" value="MYOSIN"/>
    <property type="match status" value="1"/>
</dbReference>
<dbReference type="InterPro" id="IPR041793">
    <property type="entry name" value="MyoVII_FERM_C1"/>
</dbReference>
<dbReference type="Gene3D" id="1.20.120.720">
    <property type="entry name" value="Myosin VI head, motor domain, U50 subdomain"/>
    <property type="match status" value="1"/>
</dbReference>
<gene>
    <name evidence="12" type="primary">WBGene00114548</name>
</gene>
<dbReference type="CDD" id="cd01381">
    <property type="entry name" value="MYSc_Myo7"/>
    <property type="match status" value="1"/>
</dbReference>
<dbReference type="Pfam" id="PF24123">
    <property type="entry name" value="Myosin_VII_N"/>
    <property type="match status" value="1"/>
</dbReference>
<evidence type="ECO:0000313" key="12">
    <source>
        <dbReference type="EnsemblMetazoa" id="PPA24994.1"/>
    </source>
</evidence>
<dbReference type="FunFam" id="2.30.29.30:FF:000075">
    <property type="entry name" value="unconventional myosin-VIIa"/>
    <property type="match status" value="1"/>
</dbReference>
<feature type="region of interest" description="Disordered" evidence="11">
    <location>
        <begin position="926"/>
        <end position="945"/>
    </location>
</feature>
<feature type="compositionally biased region" description="Basic and acidic residues" evidence="11">
    <location>
        <begin position="928"/>
        <end position="938"/>
    </location>
</feature>
<dbReference type="CDD" id="cd14473">
    <property type="entry name" value="FERM_B-lobe"/>
    <property type="match status" value="2"/>
</dbReference>
<dbReference type="InterPro" id="IPR057130">
    <property type="entry name" value="Myosin_VII_N"/>
</dbReference>
<evidence type="ECO:0000256" key="9">
    <source>
        <dbReference type="ARBA" id="ARBA00023203"/>
    </source>
</evidence>
<dbReference type="GO" id="GO:0008270">
    <property type="term" value="F:zinc ion binding"/>
    <property type="evidence" value="ECO:0007669"/>
    <property type="project" value="InterPro"/>
</dbReference>
<dbReference type="InterPro" id="IPR019748">
    <property type="entry name" value="FERM_central"/>
</dbReference>
<dbReference type="InterPro" id="IPR012319">
    <property type="entry name" value="FPG_cat"/>
</dbReference>
<evidence type="ECO:0000256" key="5">
    <source>
        <dbReference type="ARBA" id="ARBA00022741"/>
    </source>
</evidence>
<dbReference type="GO" id="GO:0019104">
    <property type="term" value="F:DNA N-glycosylase activity"/>
    <property type="evidence" value="ECO:0007669"/>
    <property type="project" value="InterPro"/>
</dbReference>
<dbReference type="SMART" id="SM00015">
    <property type="entry name" value="IQ"/>
    <property type="match status" value="3"/>
</dbReference>
<dbReference type="FunFam" id="3.10.20.90:FF:000036">
    <property type="entry name" value="Unconventional myosin-VIIa"/>
    <property type="match status" value="1"/>
</dbReference>
<dbReference type="InterPro" id="IPR011993">
    <property type="entry name" value="PH-like_dom_sf"/>
</dbReference>
<dbReference type="Pfam" id="PF00373">
    <property type="entry name" value="FERM_M"/>
    <property type="match status" value="1"/>
</dbReference>
<evidence type="ECO:0000256" key="8">
    <source>
        <dbReference type="ARBA" id="ARBA00023175"/>
    </source>
</evidence>
<dbReference type="Gene3D" id="3.40.850.10">
    <property type="entry name" value="Kinesin motor domain"/>
    <property type="match status" value="1"/>
</dbReference>
<comment type="subcellular location">
    <subcellularLocation>
        <location evidence="1">Cytoplasm</location>
    </subcellularLocation>
</comment>
<feature type="region of interest" description="Actin-binding" evidence="10">
    <location>
        <begin position="633"/>
        <end position="655"/>
    </location>
</feature>
<dbReference type="InterPro" id="IPR019749">
    <property type="entry name" value="Band_41_domain"/>
</dbReference>
<evidence type="ECO:0000256" key="11">
    <source>
        <dbReference type="SAM" id="MobiDB-lite"/>
    </source>
</evidence>
<evidence type="ECO:0000256" key="10">
    <source>
        <dbReference type="PROSITE-ProRule" id="PRU00782"/>
    </source>
</evidence>
<dbReference type="Pfam" id="PF00784">
    <property type="entry name" value="MyTH4"/>
    <property type="match status" value="2"/>
</dbReference>
<dbReference type="InterPro" id="IPR051567">
    <property type="entry name" value="Unconventional_Myosin_ATPase"/>
</dbReference>
<proteinExistence type="inferred from homology"/>
<dbReference type="InterPro" id="IPR038185">
    <property type="entry name" value="MyTH4_dom_sf"/>
</dbReference>
<comment type="similarity">
    <text evidence="2 10">Belongs to the TRAFAC class myosin-kinesin ATPase superfamily. Myosin family.</text>
</comment>
<dbReference type="GO" id="GO:0005737">
    <property type="term" value="C:cytoplasm"/>
    <property type="evidence" value="ECO:0007669"/>
    <property type="project" value="UniProtKB-SubCell"/>
</dbReference>
<keyword evidence="6 10" id="KW-0067">ATP-binding</keyword>
<keyword evidence="9 10" id="KW-0009">Actin-binding</keyword>
<dbReference type="InterPro" id="IPR001609">
    <property type="entry name" value="Myosin_head_motor_dom-like"/>
</dbReference>
<dbReference type="EnsemblMetazoa" id="PPA24994.1">
    <property type="protein sequence ID" value="PPA24994.1"/>
    <property type="gene ID" value="WBGene00114548"/>
</dbReference>
<dbReference type="Gene3D" id="1.20.5.190">
    <property type="match status" value="1"/>
</dbReference>
<dbReference type="InterPro" id="IPR000048">
    <property type="entry name" value="IQ_motif_EF-hand-BS"/>
</dbReference>
<dbReference type="Gene3D" id="1.20.58.530">
    <property type="match status" value="1"/>
</dbReference>
<dbReference type="InterPro" id="IPR036106">
    <property type="entry name" value="MYSc_Myo7"/>
</dbReference>
<dbReference type="GO" id="GO:0003774">
    <property type="term" value="F:cytoskeletal motor activity"/>
    <property type="evidence" value="ECO:0007669"/>
    <property type="project" value="UniProtKB-UniRule"/>
</dbReference>
<accession>A0A2A6CEP4</accession>
<keyword evidence="4" id="KW-0677">Repeat</keyword>
<dbReference type="SUPFAM" id="SSF54236">
    <property type="entry name" value="Ubiquitin-like"/>
    <property type="match status" value="2"/>
</dbReference>
<reference evidence="12" key="2">
    <citation type="submission" date="2022-06" db="UniProtKB">
        <authorList>
            <consortium name="EnsemblMetazoa"/>
        </authorList>
    </citation>
    <scope>IDENTIFICATION</scope>
    <source>
        <strain evidence="12">PS312</strain>
    </source>
</reference>
<feature type="region of interest" description="Disordered" evidence="11">
    <location>
        <begin position="23"/>
        <end position="45"/>
    </location>
</feature>
<dbReference type="PANTHER" id="PTHR22692">
    <property type="entry name" value="MYOSIN VII, XV"/>
    <property type="match status" value="1"/>
</dbReference>
<dbReference type="Gene3D" id="2.30.29.30">
    <property type="entry name" value="Pleckstrin-homology domain (PH domain)/Phosphotyrosine-binding domain (PTB)"/>
    <property type="match status" value="1"/>
</dbReference>
<dbReference type="Pfam" id="PF00063">
    <property type="entry name" value="Myosin_head"/>
    <property type="match status" value="1"/>
</dbReference>
<dbReference type="Gene3D" id="2.30.30.40">
    <property type="entry name" value="SH3 Domains"/>
    <property type="match status" value="1"/>
</dbReference>
<dbReference type="SMART" id="SM00139">
    <property type="entry name" value="MyTH4"/>
    <property type="match status" value="2"/>
</dbReference>
<dbReference type="GO" id="GO:0003779">
    <property type="term" value="F:actin binding"/>
    <property type="evidence" value="ECO:0007669"/>
    <property type="project" value="UniProtKB-KW"/>
</dbReference>
<dbReference type="SMART" id="SM00242">
    <property type="entry name" value="MYSc"/>
    <property type="match status" value="1"/>
</dbReference>
<dbReference type="Gene3D" id="1.10.10.820">
    <property type="match status" value="1"/>
</dbReference>
<evidence type="ECO:0000256" key="2">
    <source>
        <dbReference type="ARBA" id="ARBA00008314"/>
    </source>
</evidence>
<dbReference type="PROSITE" id="PS51456">
    <property type="entry name" value="MYOSIN_MOTOR"/>
    <property type="match status" value="1"/>
</dbReference>
<dbReference type="SMART" id="SM00295">
    <property type="entry name" value="B41"/>
    <property type="match status" value="2"/>
</dbReference>
<dbReference type="OrthoDB" id="6108017at2759"/>
<dbReference type="Pfam" id="PF21989">
    <property type="entry name" value="RA_2"/>
    <property type="match status" value="2"/>
</dbReference>
<dbReference type="GO" id="GO:0005524">
    <property type="term" value="F:ATP binding"/>
    <property type="evidence" value="ECO:0007669"/>
    <property type="project" value="UniProtKB-UniRule"/>
</dbReference>
<dbReference type="FunFam" id="1.10.10.820:FF:000001">
    <property type="entry name" value="Myosin heavy chain"/>
    <property type="match status" value="1"/>
</dbReference>
<keyword evidence="3" id="KW-0963">Cytoplasm</keyword>
<dbReference type="PROSITE" id="PS50096">
    <property type="entry name" value="IQ"/>
    <property type="match status" value="3"/>
</dbReference>
<sequence length="2097" mass="236026">MNTPKEAMVLVTKGDFIWVDASAPSVSSSSSPSLSPASSLRSSTATPAKVPRLPIGARVVDSDRGRLKVVDDQGNEEWLEVGQKVKLMHPSSVQGTEDMIQLGELHESAILRNICIRYRDKLIYTFTGSILISVNPYAEIPIYGADEMRMYRRRRIGELPPHIFAIADNAYTSMRTHSRDQSIIISGESGSGKTESTKLVLQFLAAVSSQHSWIEQQILEANPILEAFGNAKTLRNDNSSRFGKYIDIHFNTSGAIDGARIEHYLLEKSRIVFHSAGERNYHIFYCLLAGLSETEKKAMYLTKPEDFYYLNQGKSSRASRDDAADLEEIRSAMKVLLFKDEEIASIFRLLSAVLHIGNIRFAKSADENQEEVFVHNAEELMKVSKLLEVPESVISAALTRRTLSTQGEIVVSALSPQAALDTRDALAKGIYGRIFEHVNTRINDAIYKPKSSSGKLSIGVLDIFGFEAFALQQFFVRHVFKLEQNEYDQEKINWSRINFEDNQATLDLIAAKPMNILSLIDEESIFPKGTDSTLLSKLHSTHGGSSANACYLRPKSDLQKAFGVRHYAGAVVYAVRGFLDKNRDTFSADLHSLVASSRSRFLIHIFDGSFAPAAAANRRKGGTTVGGKFRRSLDSLMAALAGTEPFFVRCIKPNDDKKALVMDRDLVVRQLRNSGMFDAIRIRRAGYPIRHDYESFISRYRVLLRGMRRFSSADLRSLASAICEGVLGSKADFALGETKVFLKDAHDLLLEQAYFRRLNDSATTVQAVIRGFLHRSKFNRERAAAIMIQKMWRGYAQRQKYKKIVSGFTRLQAILRSRQMVAHYHSLREMVTALQAHSRGALLRTTVRSRMDGGDRHPGMMAGRMAEIVAVKHHHHNHASTSAERTEIYVEESNNNNINNQKPVEEKAEDGEIVNELFDFLPPNVESRLSREREDENTSPRLSDSELASYEFGKYAATFFTGTSGATHLKKPLAAPLLSHERQSSQQVAALALWLTILRFMGDLPEPVPTGDVDEEQTPVMSRLYQTLGRRGTGKSEPNLGSMTPNSRMHRAKKLISMTLKKSSKLRAFESASINSEAGESLVSAAVLADTAPMSSLDKLHFIIGVGILRPELRDEVYCQLCKQLSGNPSKLSTARGWILLSLCVGCFAPSQRLLRYLFHFIRSRGPAGYSEYVEDRLMRTIKNGTRKQPPSYVELQANKAKKPIVLAITLMDGTVRTIHADSASTADEICASIADKIALQDRFGFSLYIALFDKVSSLGSGTDHVLDAVSQCEQYAKEQGKSERSAPWRIFFRKEIFSPWHDPKEDPVSTSLIYEQVVRGIRYGEYRCDKDEDLALLCAQQYRIQEDSMDVEKLEEMITKLLPDFEINNNSHAMERWMQLVMNAYRKKFSSPSDSLVSNQSIKEEIVSFAKYKWPLLFSRFYEANKVGGPTLPRNEVIIAVNWTGVYVVDDTEEILVEFSFPEIAEVLTSSHGISPSGFSDTFSLSTIGGEEYNFQSTNADDVRELISQFLQGLKRRSRYLVGVKGQKEEDGLLELERGDLLVLSKGFNGEMLLTQPEVRGENTRTGLQGVIRSESVYVLPTMTRPNAAAMDMFPRDWLEIPRDAPSSNGKENRAALAPINNFQAPYTLERFAAEHFTQPHSSVSSPSGWTKTLTLRRRDDVVVERWRYSREPIRIPLLRKLIDRPEPSSEGIVAYSNIMKYMGDLPSRRSRVGTELTDGVFLPPLKYEVLRDEVYCQLMKQLTGNPSIISEERGWELLWLASGVIAPSQAVYKELTHFLRSRPHPISVDCLHRCAKMMKIGSRKFPPHHVEVDAIQRKATQIYHKVFFPDQSEDAIEVSSCTRSSDLIHKISTRLGLKSSDGFSLFIKFTDKVLSMPENDFFFDFIRQLSNWAASTAAKDKDPSTPPTPISYQVFFMRKLWLNAQPGEDRVADLVFHFHQELPKYLHGYHACTKDDAVKLGALLLRARTREDMSAPLAQLSQLLPDLVPKDLLKSYSSSEWKKQLTKAYEKVASMSTEEAKISFLAKVSRWPTYGSAFFMVKQSSDPGLPEKLQLSINRNGLFLYNAETKNLVVQVASKDCLSHTIPCSSQYRTI</sequence>
<dbReference type="CDD" id="cd17092">
    <property type="entry name" value="FERM1_F1_Myosin-VII"/>
    <property type="match status" value="1"/>
</dbReference>
<dbReference type="SUPFAM" id="SSF47031">
    <property type="entry name" value="Second domain of FERM"/>
    <property type="match status" value="2"/>
</dbReference>
<dbReference type="GO" id="GO:0006284">
    <property type="term" value="P:base-excision repair"/>
    <property type="evidence" value="ECO:0007669"/>
    <property type="project" value="InterPro"/>
</dbReference>
<feature type="binding site" evidence="10">
    <location>
        <begin position="187"/>
        <end position="194"/>
    </location>
    <ligand>
        <name>ATP</name>
        <dbReference type="ChEBI" id="CHEBI:30616"/>
    </ligand>
</feature>
<evidence type="ECO:0000256" key="3">
    <source>
        <dbReference type="ARBA" id="ARBA00022490"/>
    </source>
</evidence>
<dbReference type="InterPro" id="IPR000857">
    <property type="entry name" value="MyTH4_dom"/>
</dbReference>
<dbReference type="InterPro" id="IPR014352">
    <property type="entry name" value="FERM/acyl-CoA-bd_prot_sf"/>
</dbReference>
<dbReference type="Gene3D" id="3.10.20.90">
    <property type="entry name" value="Phosphatidylinositol 3-kinase Catalytic Subunit, Chain A, domain 1"/>
    <property type="match status" value="2"/>
</dbReference>
<organism evidence="12 13">
    <name type="scientific">Pristionchus pacificus</name>
    <name type="common">Parasitic nematode worm</name>
    <dbReference type="NCBI Taxonomy" id="54126"/>
    <lineage>
        <taxon>Eukaryota</taxon>
        <taxon>Metazoa</taxon>
        <taxon>Ecdysozoa</taxon>
        <taxon>Nematoda</taxon>
        <taxon>Chromadorea</taxon>
        <taxon>Rhabditida</taxon>
        <taxon>Rhabditina</taxon>
        <taxon>Diplogasteromorpha</taxon>
        <taxon>Diplogasteroidea</taxon>
        <taxon>Neodiplogasteridae</taxon>
        <taxon>Pristionchus</taxon>
    </lineage>
</organism>
<dbReference type="Gene3D" id="6.20.240.20">
    <property type="match status" value="1"/>
</dbReference>
<dbReference type="CDD" id="cd17093">
    <property type="entry name" value="FERM2_F1_Myosin-VII"/>
    <property type="match status" value="1"/>
</dbReference>
<dbReference type="SUPFAM" id="SSF52540">
    <property type="entry name" value="P-loop containing nucleoside triphosphate hydrolases"/>
    <property type="match status" value="1"/>
</dbReference>
<dbReference type="InterPro" id="IPR027417">
    <property type="entry name" value="P-loop_NTPase"/>
</dbReference>
<dbReference type="Pfam" id="PF00612">
    <property type="entry name" value="IQ"/>
    <property type="match status" value="2"/>
</dbReference>
<reference evidence="13" key="1">
    <citation type="journal article" date="2008" name="Nat. Genet.">
        <title>The Pristionchus pacificus genome provides a unique perspective on nematode lifestyle and parasitism.</title>
        <authorList>
            <person name="Dieterich C."/>
            <person name="Clifton S.W."/>
            <person name="Schuster L.N."/>
            <person name="Chinwalla A."/>
            <person name="Delehaunty K."/>
            <person name="Dinkelacker I."/>
            <person name="Fulton L."/>
            <person name="Fulton R."/>
            <person name="Godfrey J."/>
            <person name="Minx P."/>
            <person name="Mitreva M."/>
            <person name="Roeseler W."/>
            <person name="Tian H."/>
            <person name="Witte H."/>
            <person name="Yang S.P."/>
            <person name="Wilson R.K."/>
            <person name="Sommer R.J."/>
        </authorList>
    </citation>
    <scope>NUCLEOTIDE SEQUENCE [LARGE SCALE GENOMIC DNA]</scope>
    <source>
        <strain evidence="13">PS312</strain>
    </source>
</reference>
<dbReference type="Gene3D" id="1.20.80.10">
    <property type="match status" value="2"/>
</dbReference>
<keyword evidence="8 10" id="KW-0505">Motor protein</keyword>
<protein>
    <submittedName>
        <fullName evidence="12">Hum-6</fullName>
    </submittedName>
</protein>
<dbReference type="Proteomes" id="UP000005239">
    <property type="component" value="Unassembled WGS sequence"/>
</dbReference>
<dbReference type="PROSITE" id="PS51068">
    <property type="entry name" value="FPG_CAT"/>
    <property type="match status" value="1"/>
</dbReference>
<dbReference type="PROSITE" id="PS50057">
    <property type="entry name" value="FERM_3"/>
    <property type="match status" value="2"/>
</dbReference>
<dbReference type="InterPro" id="IPR000299">
    <property type="entry name" value="FERM_domain"/>
</dbReference>
<evidence type="ECO:0000256" key="6">
    <source>
        <dbReference type="ARBA" id="ARBA00022840"/>
    </source>
</evidence>
<dbReference type="CDD" id="cd23767">
    <property type="entry name" value="IQCD"/>
    <property type="match status" value="2"/>
</dbReference>
<dbReference type="Pfam" id="PF21998">
    <property type="entry name" value="FERM_C1_MyoVII"/>
    <property type="match status" value="1"/>
</dbReference>
<dbReference type="InterPro" id="IPR036961">
    <property type="entry name" value="Kinesin_motor_dom_sf"/>
</dbReference>
<dbReference type="Gene3D" id="1.25.40.530">
    <property type="entry name" value="MyTH4 domain"/>
    <property type="match status" value="2"/>
</dbReference>
<dbReference type="GO" id="GO:0016459">
    <property type="term" value="C:myosin complex"/>
    <property type="evidence" value="ECO:0007669"/>
    <property type="project" value="UniProtKB-KW"/>
</dbReference>
<evidence type="ECO:0000313" key="13">
    <source>
        <dbReference type="Proteomes" id="UP000005239"/>
    </source>
</evidence>
<name>A0A2A6CEP4_PRIPA</name>
<dbReference type="PROSITE" id="PS51016">
    <property type="entry name" value="MYTH4"/>
    <property type="match status" value="2"/>
</dbReference>